<keyword evidence="1" id="KW-0378">Hydrolase</keyword>
<feature type="region of interest" description="Disordered" evidence="2">
    <location>
        <begin position="39"/>
        <end position="59"/>
    </location>
</feature>
<keyword evidence="1" id="KW-0460">Magnesium</keyword>
<comment type="similarity">
    <text evidence="1">Belongs to the PP2C family.</text>
</comment>
<dbReference type="SUPFAM" id="SSF81606">
    <property type="entry name" value="PP2C-like"/>
    <property type="match status" value="1"/>
</dbReference>
<name>A0A9D4UWP8_ADICA</name>
<dbReference type="EC" id="3.1.3.16" evidence="1"/>
<dbReference type="EMBL" id="JABFUD020000009">
    <property type="protein sequence ID" value="KAI5075433.1"/>
    <property type="molecule type" value="Genomic_DNA"/>
</dbReference>
<dbReference type="Gene3D" id="3.60.40.10">
    <property type="entry name" value="PPM-type phosphatase domain"/>
    <property type="match status" value="2"/>
</dbReference>
<comment type="cofactor">
    <cofactor evidence="1">
        <name>Mg(2+)</name>
        <dbReference type="ChEBI" id="CHEBI:18420"/>
    </cofactor>
</comment>
<accession>A0A9D4UWP8</accession>
<dbReference type="InterPro" id="IPR001932">
    <property type="entry name" value="PPM-type_phosphatase-like_dom"/>
</dbReference>
<evidence type="ECO:0000313" key="4">
    <source>
        <dbReference type="EMBL" id="KAI5075433.1"/>
    </source>
</evidence>
<comment type="catalytic activity">
    <reaction evidence="1">
        <text>O-phospho-L-seryl-[protein] + H2O = L-seryl-[protein] + phosphate</text>
        <dbReference type="Rhea" id="RHEA:20629"/>
        <dbReference type="Rhea" id="RHEA-COMP:9863"/>
        <dbReference type="Rhea" id="RHEA-COMP:11604"/>
        <dbReference type="ChEBI" id="CHEBI:15377"/>
        <dbReference type="ChEBI" id="CHEBI:29999"/>
        <dbReference type="ChEBI" id="CHEBI:43474"/>
        <dbReference type="ChEBI" id="CHEBI:83421"/>
        <dbReference type="EC" id="3.1.3.16"/>
    </reaction>
</comment>
<dbReference type="InterPro" id="IPR039123">
    <property type="entry name" value="PPTC7"/>
</dbReference>
<evidence type="ECO:0000313" key="5">
    <source>
        <dbReference type="Proteomes" id="UP000886520"/>
    </source>
</evidence>
<gene>
    <name evidence="4" type="ORF">GOP47_0009509</name>
</gene>
<feature type="domain" description="PPM-type phosphatase" evidence="3">
    <location>
        <begin position="372"/>
        <end position="607"/>
    </location>
</feature>
<dbReference type="PANTHER" id="PTHR12320">
    <property type="entry name" value="PROTEIN PHOSPHATASE 2C"/>
    <property type="match status" value="1"/>
</dbReference>
<proteinExistence type="inferred from homology"/>
<dbReference type="InterPro" id="IPR036457">
    <property type="entry name" value="PPM-type-like_dom_sf"/>
</dbReference>
<dbReference type="Proteomes" id="UP000886520">
    <property type="component" value="Chromosome 9"/>
</dbReference>
<comment type="caution">
    <text evidence="4">The sequence shown here is derived from an EMBL/GenBank/DDBJ whole genome shotgun (WGS) entry which is preliminary data.</text>
</comment>
<dbReference type="OrthoDB" id="60843at2759"/>
<dbReference type="GO" id="GO:0046872">
    <property type="term" value="F:metal ion binding"/>
    <property type="evidence" value="ECO:0007669"/>
    <property type="project" value="UniProtKB-UniRule"/>
</dbReference>
<keyword evidence="1" id="KW-0464">Manganese</keyword>
<dbReference type="SMART" id="SM00332">
    <property type="entry name" value="PP2Cc"/>
    <property type="match status" value="1"/>
</dbReference>
<dbReference type="PROSITE" id="PS51746">
    <property type="entry name" value="PPM_2"/>
    <property type="match status" value="1"/>
</dbReference>
<comment type="cofactor">
    <cofactor evidence="1">
        <name>Mn(2+)</name>
        <dbReference type="ChEBI" id="CHEBI:29035"/>
    </cofactor>
</comment>
<comment type="catalytic activity">
    <reaction evidence="1">
        <text>O-phospho-L-threonyl-[protein] + H2O = L-threonyl-[protein] + phosphate</text>
        <dbReference type="Rhea" id="RHEA:47004"/>
        <dbReference type="Rhea" id="RHEA-COMP:11060"/>
        <dbReference type="Rhea" id="RHEA-COMP:11605"/>
        <dbReference type="ChEBI" id="CHEBI:15377"/>
        <dbReference type="ChEBI" id="CHEBI:30013"/>
        <dbReference type="ChEBI" id="CHEBI:43474"/>
        <dbReference type="ChEBI" id="CHEBI:61977"/>
        <dbReference type="EC" id="3.1.3.16"/>
    </reaction>
</comment>
<sequence>MGEAINWGEGMGDMATLVMGEGSTKTTWAIREDRQEEMSLKEATIRPPPTPSGSQHDAPGFSFTRLARTFLAARMNNPGIYRRNLSFSNLPLEISFLCQTRAKDAIFANKSTFGYTSGEPISQFEVSGSSCRFSEVAEPGKPLSIPEAASRTFATPSVNGRVWHSCYCNPCQVLREKNQPVRLKQNLGPTLTSSFYGTLTSSSYGTLNAPCSMFEPRLQVCLLDLPSGSSIFATASVNCWCYQNISSFSKKASSFKHEWSLPFSRRPFWSMNGSGDSKGLFQRGLEDEKIPTDWHLSTSIAFHLMRCGLCLLPAVPQSLQSSLHGLNGVASSFALQPGVVLDCATDKCNSELAENDTEGSLSSSGLRLLSAACCLPHPEKQDTGGEDAYFICPDKQVIGVADGVGGWADMGIDAGQYARQLMNESLIAAQQEPAGCIDTVRVMEIAHSKTTCRGSSTACILALSNYCLQAANLGDSGFLVVRNGRLVFKSPPQQHNFNVPFQLENGGGDPPDAAQVFTVEVAVGDVVVAGTDGLFDNLYENDIVSLVVQATRAGSSPDVTAKKVAALARERAQDCNRQTPFSVAAQDAGFRFYGGKMDDITVIVSYVVK</sequence>
<dbReference type="SMART" id="SM00331">
    <property type="entry name" value="PP2C_SIG"/>
    <property type="match status" value="1"/>
</dbReference>
<dbReference type="GO" id="GO:0004722">
    <property type="term" value="F:protein serine/threonine phosphatase activity"/>
    <property type="evidence" value="ECO:0007669"/>
    <property type="project" value="UniProtKB-EC"/>
</dbReference>
<keyword evidence="1" id="KW-0904">Protein phosphatase</keyword>
<protein>
    <recommendedName>
        <fullName evidence="1">Protein phosphatase</fullName>
        <ecNumber evidence="1">3.1.3.16</ecNumber>
    </recommendedName>
</protein>
<dbReference type="PANTHER" id="PTHR12320:SF83">
    <property type="entry name" value="PROTEIN PHOSPHATASE 2C 55-RELATED"/>
    <property type="match status" value="1"/>
</dbReference>
<evidence type="ECO:0000256" key="2">
    <source>
        <dbReference type="SAM" id="MobiDB-lite"/>
    </source>
</evidence>
<keyword evidence="5" id="KW-1185">Reference proteome</keyword>
<dbReference type="AlphaFoldDB" id="A0A9D4UWP8"/>
<evidence type="ECO:0000256" key="1">
    <source>
        <dbReference type="RuleBase" id="RU366020"/>
    </source>
</evidence>
<organism evidence="4 5">
    <name type="scientific">Adiantum capillus-veneris</name>
    <name type="common">Maidenhair fern</name>
    <dbReference type="NCBI Taxonomy" id="13818"/>
    <lineage>
        <taxon>Eukaryota</taxon>
        <taxon>Viridiplantae</taxon>
        <taxon>Streptophyta</taxon>
        <taxon>Embryophyta</taxon>
        <taxon>Tracheophyta</taxon>
        <taxon>Polypodiopsida</taxon>
        <taxon>Polypodiidae</taxon>
        <taxon>Polypodiales</taxon>
        <taxon>Pteridineae</taxon>
        <taxon>Pteridaceae</taxon>
        <taxon>Vittarioideae</taxon>
        <taxon>Adiantum</taxon>
    </lineage>
</organism>
<evidence type="ECO:0000259" key="3">
    <source>
        <dbReference type="PROSITE" id="PS51746"/>
    </source>
</evidence>
<keyword evidence="1" id="KW-0479">Metal-binding</keyword>
<reference evidence="4" key="1">
    <citation type="submission" date="2021-01" db="EMBL/GenBank/DDBJ databases">
        <title>Adiantum capillus-veneris genome.</title>
        <authorList>
            <person name="Fang Y."/>
            <person name="Liao Q."/>
        </authorList>
    </citation>
    <scope>NUCLEOTIDE SEQUENCE</scope>
    <source>
        <strain evidence="4">H3</strain>
        <tissue evidence="4">Leaf</tissue>
    </source>
</reference>